<evidence type="ECO:0000256" key="1">
    <source>
        <dbReference type="PROSITE-ProRule" id="PRU00325"/>
    </source>
</evidence>
<dbReference type="PANTHER" id="PTHR35385:SF2">
    <property type="entry name" value="PROTEIN B, PUTATIVE-RELATED"/>
    <property type="match status" value="1"/>
</dbReference>
<reference evidence="4 5" key="1">
    <citation type="submission" date="2018-06" db="EMBL/GenBank/DDBJ databases">
        <title>Comparative genomics reveals the genomic features of Rhizophagus irregularis, R. cerebriforme, R. diaphanum and Gigaspora rosea, and their symbiotic lifestyle signature.</title>
        <authorList>
            <person name="Morin E."/>
            <person name="San Clemente H."/>
            <person name="Chen E.C.H."/>
            <person name="De La Providencia I."/>
            <person name="Hainaut M."/>
            <person name="Kuo A."/>
            <person name="Kohler A."/>
            <person name="Murat C."/>
            <person name="Tang N."/>
            <person name="Roy S."/>
            <person name="Loubradou J."/>
            <person name="Henrissat B."/>
            <person name="Grigoriev I.V."/>
            <person name="Corradi N."/>
            <person name="Roux C."/>
            <person name="Martin F.M."/>
        </authorList>
    </citation>
    <scope>NUCLEOTIDE SEQUENCE [LARGE SCALE GENOMIC DNA]</scope>
    <source>
        <strain evidence="4 5">DAOM 194757</strain>
    </source>
</reference>
<dbReference type="PROSITE" id="PS50966">
    <property type="entry name" value="ZF_SWIM"/>
    <property type="match status" value="1"/>
</dbReference>
<name>A0A397V1T6_9GLOM</name>
<dbReference type="InterPro" id="IPR007527">
    <property type="entry name" value="Znf_SWIM"/>
</dbReference>
<feature type="compositionally biased region" description="Basic residues" evidence="2">
    <location>
        <begin position="304"/>
        <end position="316"/>
    </location>
</feature>
<protein>
    <recommendedName>
        <fullName evidence="3">SWIM-type domain-containing protein</fullName>
    </recommendedName>
</protein>
<dbReference type="STRING" id="44941.A0A397V1T6"/>
<evidence type="ECO:0000313" key="5">
    <source>
        <dbReference type="Proteomes" id="UP000266673"/>
    </source>
</evidence>
<dbReference type="AlphaFoldDB" id="A0A397V1T6"/>
<dbReference type="PANTHER" id="PTHR35385">
    <property type="entry name" value="PROTEIN B, PUTATIVE-RELATED-RELATED"/>
    <property type="match status" value="1"/>
</dbReference>
<evidence type="ECO:0000256" key="2">
    <source>
        <dbReference type="SAM" id="MobiDB-lite"/>
    </source>
</evidence>
<evidence type="ECO:0000313" key="4">
    <source>
        <dbReference type="EMBL" id="RIB16410.1"/>
    </source>
</evidence>
<feature type="domain" description="SWIM-type" evidence="3">
    <location>
        <begin position="104"/>
        <end position="135"/>
    </location>
</feature>
<feature type="region of interest" description="Disordered" evidence="2">
    <location>
        <begin position="287"/>
        <end position="327"/>
    </location>
</feature>
<dbReference type="OrthoDB" id="2434612at2759"/>
<keyword evidence="1" id="KW-0863">Zinc-finger</keyword>
<keyword evidence="1" id="KW-0479">Metal-binding</keyword>
<organism evidence="4 5">
    <name type="scientific">Gigaspora rosea</name>
    <dbReference type="NCBI Taxonomy" id="44941"/>
    <lineage>
        <taxon>Eukaryota</taxon>
        <taxon>Fungi</taxon>
        <taxon>Fungi incertae sedis</taxon>
        <taxon>Mucoromycota</taxon>
        <taxon>Glomeromycotina</taxon>
        <taxon>Glomeromycetes</taxon>
        <taxon>Diversisporales</taxon>
        <taxon>Gigasporaceae</taxon>
        <taxon>Gigaspora</taxon>
    </lineage>
</organism>
<comment type="caution">
    <text evidence="4">The sequence shown here is derived from an EMBL/GenBank/DDBJ whole genome shotgun (WGS) entry which is preliminary data.</text>
</comment>
<keyword evidence="1" id="KW-0862">Zinc</keyword>
<keyword evidence="5" id="KW-1185">Reference proteome</keyword>
<dbReference type="EMBL" id="QKWP01000678">
    <property type="protein sequence ID" value="RIB16410.1"/>
    <property type="molecule type" value="Genomic_DNA"/>
</dbReference>
<dbReference type="Proteomes" id="UP000266673">
    <property type="component" value="Unassembled WGS sequence"/>
</dbReference>
<evidence type="ECO:0000259" key="3">
    <source>
        <dbReference type="PROSITE" id="PS50966"/>
    </source>
</evidence>
<sequence>MTMPETKGFKIKGKQKLLETLADRACNPGYNYVAKLFQQYRYNALGSHNGNLMFERLAAIVSQYNESGFLCPGWESVNMHAIQKTNAENEYLVPSMKENSDVIYTINSKISVCFCSVGMTGAPCKHQGAVSVKYHISMFNFIPLLKPVDHTIFAYIALGYISKDEFFYVSLHARPTLQSQEVSFDNAKAGKLLPNYIFRDESFYTSSYHAGLRYLPNVVEAAAWLEIQTPEKKPKELTNVDEEIKTTSDSNFIAFLDEVKSDYQTCFKSGTYICVQVESIKQRKVKGGTKNKENAMLDSQAIPARKKKKTGKKVHNLGKNISKNQPN</sequence>
<gene>
    <name evidence="4" type="ORF">C2G38_2190028</name>
</gene>
<accession>A0A397V1T6</accession>
<dbReference type="GO" id="GO:0008270">
    <property type="term" value="F:zinc ion binding"/>
    <property type="evidence" value="ECO:0007669"/>
    <property type="project" value="UniProtKB-KW"/>
</dbReference>
<proteinExistence type="predicted"/>